<feature type="compositionally biased region" description="Low complexity" evidence="1">
    <location>
        <begin position="17"/>
        <end position="57"/>
    </location>
</feature>
<dbReference type="Proteomes" id="UP000748756">
    <property type="component" value="Unassembled WGS sequence"/>
</dbReference>
<protein>
    <submittedName>
        <fullName evidence="2">Uncharacterized protein</fullName>
    </submittedName>
</protein>
<organism evidence="2 3">
    <name type="scientific">Linnemannia schmuckeri</name>
    <dbReference type="NCBI Taxonomy" id="64567"/>
    <lineage>
        <taxon>Eukaryota</taxon>
        <taxon>Fungi</taxon>
        <taxon>Fungi incertae sedis</taxon>
        <taxon>Mucoromycota</taxon>
        <taxon>Mortierellomycotina</taxon>
        <taxon>Mortierellomycetes</taxon>
        <taxon>Mortierellales</taxon>
        <taxon>Mortierellaceae</taxon>
        <taxon>Linnemannia</taxon>
    </lineage>
</organism>
<proteinExistence type="predicted"/>
<comment type="caution">
    <text evidence="2">The sequence shown here is derived from an EMBL/GenBank/DDBJ whole genome shotgun (WGS) entry which is preliminary data.</text>
</comment>
<keyword evidence="3" id="KW-1185">Reference proteome</keyword>
<evidence type="ECO:0000313" key="3">
    <source>
        <dbReference type="Proteomes" id="UP000748756"/>
    </source>
</evidence>
<feature type="non-terminal residue" evidence="2">
    <location>
        <position position="91"/>
    </location>
</feature>
<sequence length="91" mass="9498">MDSSSFQTTGSRPIRPSNINTNTHSGTGSGNNDSNSFSSPQRISDLLSSSVNSSPCSFISATSTAENDNNNNIELVSCSFTASASRIRTSS</sequence>
<name>A0A9P5RTP0_9FUNG</name>
<feature type="compositionally biased region" description="Polar residues" evidence="1">
    <location>
        <begin position="1"/>
        <end position="11"/>
    </location>
</feature>
<accession>A0A9P5RTP0</accession>
<gene>
    <name evidence="2" type="ORF">BG015_001180</name>
</gene>
<evidence type="ECO:0000256" key="1">
    <source>
        <dbReference type="SAM" id="MobiDB-lite"/>
    </source>
</evidence>
<reference evidence="2" key="1">
    <citation type="journal article" date="2020" name="Fungal Divers.">
        <title>Resolving the Mortierellaceae phylogeny through synthesis of multi-gene phylogenetics and phylogenomics.</title>
        <authorList>
            <person name="Vandepol N."/>
            <person name="Liber J."/>
            <person name="Desiro A."/>
            <person name="Na H."/>
            <person name="Kennedy M."/>
            <person name="Barry K."/>
            <person name="Grigoriev I.V."/>
            <person name="Miller A.N."/>
            <person name="O'Donnell K."/>
            <person name="Stajich J.E."/>
            <person name="Bonito G."/>
        </authorList>
    </citation>
    <scope>NUCLEOTIDE SEQUENCE</scope>
    <source>
        <strain evidence="2">NRRL 6426</strain>
    </source>
</reference>
<evidence type="ECO:0000313" key="2">
    <source>
        <dbReference type="EMBL" id="KAF9141751.1"/>
    </source>
</evidence>
<feature type="region of interest" description="Disordered" evidence="1">
    <location>
        <begin position="1"/>
        <end position="57"/>
    </location>
</feature>
<dbReference type="AlphaFoldDB" id="A0A9P5RTP0"/>
<dbReference type="EMBL" id="JAAAUQ010001206">
    <property type="protein sequence ID" value="KAF9141751.1"/>
    <property type="molecule type" value="Genomic_DNA"/>
</dbReference>